<keyword evidence="1" id="KW-0677">Repeat</keyword>
<dbReference type="InterPro" id="IPR019545">
    <property type="entry name" value="DM13_domain"/>
</dbReference>
<name>A0A9P1J1B6_9PELO</name>
<feature type="domain" description="DM13" evidence="3">
    <location>
        <begin position="686"/>
        <end position="800"/>
    </location>
</feature>
<dbReference type="Pfam" id="PF10517">
    <property type="entry name" value="DM13"/>
    <property type="match status" value="1"/>
</dbReference>
<dbReference type="InterPro" id="IPR052126">
    <property type="entry name" value="Spindle_Org/Thrombomodulin"/>
</dbReference>
<protein>
    <recommendedName>
        <fullName evidence="3">DM13 domain-containing protein</fullName>
    </recommendedName>
</protein>
<feature type="region of interest" description="Disordered" evidence="2">
    <location>
        <begin position="289"/>
        <end position="316"/>
    </location>
</feature>
<dbReference type="PROSITE" id="PS51549">
    <property type="entry name" value="DM13"/>
    <property type="match status" value="1"/>
</dbReference>
<evidence type="ECO:0000256" key="1">
    <source>
        <dbReference type="ARBA" id="ARBA00022737"/>
    </source>
</evidence>
<dbReference type="OrthoDB" id="5854379at2759"/>
<evidence type="ECO:0000259" key="3">
    <source>
        <dbReference type="PROSITE" id="PS51549"/>
    </source>
</evidence>
<organism evidence="4 5">
    <name type="scientific">Caenorhabditis angaria</name>
    <dbReference type="NCBI Taxonomy" id="860376"/>
    <lineage>
        <taxon>Eukaryota</taxon>
        <taxon>Metazoa</taxon>
        <taxon>Ecdysozoa</taxon>
        <taxon>Nematoda</taxon>
        <taxon>Chromadorea</taxon>
        <taxon>Rhabditida</taxon>
        <taxon>Rhabditina</taxon>
        <taxon>Rhabditomorpha</taxon>
        <taxon>Rhabditoidea</taxon>
        <taxon>Rhabditidae</taxon>
        <taxon>Peloderinae</taxon>
        <taxon>Caenorhabditis</taxon>
    </lineage>
</organism>
<evidence type="ECO:0000313" key="5">
    <source>
        <dbReference type="Proteomes" id="UP001152747"/>
    </source>
</evidence>
<proteinExistence type="predicted"/>
<comment type="caution">
    <text evidence="4">The sequence shown here is derived from an EMBL/GenBank/DDBJ whole genome shotgun (WGS) entry which is preliminary data.</text>
</comment>
<gene>
    <name evidence="4" type="ORF">CAMP_LOCUS18973</name>
</gene>
<accession>A0A9P1J1B6</accession>
<dbReference type="Proteomes" id="UP001152747">
    <property type="component" value="Unassembled WGS sequence"/>
</dbReference>
<dbReference type="SMART" id="SM00686">
    <property type="entry name" value="DM13"/>
    <property type="match status" value="1"/>
</dbReference>
<dbReference type="PANTHER" id="PTHR24036">
    <property type="entry name" value="SKELETOR-RELATED"/>
    <property type="match status" value="1"/>
</dbReference>
<dbReference type="EMBL" id="CANHGI010000006">
    <property type="protein sequence ID" value="CAI5456336.1"/>
    <property type="molecule type" value="Genomic_DNA"/>
</dbReference>
<dbReference type="AlphaFoldDB" id="A0A9P1J1B6"/>
<dbReference type="PANTHER" id="PTHR24036:SF17">
    <property type="entry name" value="DM13 DOMAIN-CONTAINING PROTEIN"/>
    <property type="match status" value="1"/>
</dbReference>
<keyword evidence="5" id="KW-1185">Reference proteome</keyword>
<feature type="compositionally biased region" description="Polar residues" evidence="2">
    <location>
        <begin position="296"/>
        <end position="316"/>
    </location>
</feature>
<sequence>MVSFLFLLLPFVFCDENQLRPAAIIPWSQYQRRLNKAKQLKEDISLMSSADPTMNSFFSGSYEKPEYLPKHLPESVEENGRTNKMRNVIRPQIRGRLPAEPSDFRRKEFLETRLGKYTEEIDPKPTIPPRISMKMRPKQEPAAKIPSVAIPNGVPMYAASWENGQPRYLTDRKPLAHAANTYNAAAAAAPQWSSLTENGINAPIYEKAVDSNIVSSIFSQSQARTGAIQSLPQPIQTQYFEKLLADGASLEQITKLAKNLLGVGGGGENSGGGGGGGGGLIEAMTSALRGGPSRNPPTSSAAHDELTQFTSSASRPQPSMFEKLLNHAATALNDSLKNKQLQDKAVEAIVSKKVEEAPTDELKPTAKLTKDRENSLKLLENMPAEQRKMLEAAIQSGEIDADSPAIKMLVKDDLTEESKKEKENRLIEWIRSNRPSKSAEVVTVSDKLPYYGKYLGSFAETPNLKKKLHPSGSLWAVNDKKIIISKFVFQPGSLLNENVTFWMGPKTASGNILQDIVPSENGFYVKPVPIDMSVFVLEELPAIEARPRENVNSVKMLAGVLPIVANHTRKRRDVEELKRKPIELIMEGGVVKLEPGKNDIQNLKEDMVSAIPAGFRLQQPEDDRLDSNTPLPLDWYAGFQPLMITLPTSKSFSDLNWIALRDHKRNETVASILLPNGPLFQVPKVIQLRPLSPNNMAYNISSGSIQIIDIKTIRINNFSFLSDDNSVWFMVGKDILPNVDGHIVPLFDPISKSFDCQSLKKYHNETVTLRLPGRIDMKDVFWFSVFSTKQLISYSHVYLPYNDMQLEPDLSSIPTPTCKFNKATMF</sequence>
<evidence type="ECO:0000256" key="2">
    <source>
        <dbReference type="SAM" id="MobiDB-lite"/>
    </source>
</evidence>
<reference evidence="4" key="1">
    <citation type="submission" date="2022-11" db="EMBL/GenBank/DDBJ databases">
        <authorList>
            <person name="Kikuchi T."/>
        </authorList>
    </citation>
    <scope>NUCLEOTIDE SEQUENCE</scope>
    <source>
        <strain evidence="4">PS1010</strain>
    </source>
</reference>
<evidence type="ECO:0000313" key="4">
    <source>
        <dbReference type="EMBL" id="CAI5456336.1"/>
    </source>
</evidence>